<dbReference type="PANTHER" id="PTHR34298:SF2">
    <property type="entry name" value="SEGREGATION AND CONDENSATION PROTEIN B"/>
    <property type="match status" value="1"/>
</dbReference>
<dbReference type="EMBL" id="JAEDAK010000007">
    <property type="protein sequence ID" value="MBH9577624.1"/>
    <property type="molecule type" value="Genomic_DNA"/>
</dbReference>
<evidence type="ECO:0000256" key="3">
    <source>
        <dbReference type="ARBA" id="ARBA00022829"/>
    </source>
</evidence>
<keyword evidence="4" id="KW-0131">Cell cycle</keyword>
<gene>
    <name evidence="6" type="primary">scpB</name>
    <name evidence="6" type="ORF">I7X39_11995</name>
</gene>
<evidence type="ECO:0000313" key="7">
    <source>
        <dbReference type="Proteomes" id="UP000613266"/>
    </source>
</evidence>
<dbReference type="PANTHER" id="PTHR34298">
    <property type="entry name" value="SEGREGATION AND CONDENSATION PROTEIN B"/>
    <property type="match status" value="1"/>
</dbReference>
<feature type="compositionally biased region" description="Acidic residues" evidence="5">
    <location>
        <begin position="238"/>
        <end position="247"/>
    </location>
</feature>
<proteinExistence type="predicted"/>
<dbReference type="AlphaFoldDB" id="A0A931NI09"/>
<name>A0A931NI09_9BURK</name>
<reference evidence="6" key="1">
    <citation type="submission" date="2020-12" db="EMBL/GenBank/DDBJ databases">
        <title>The genome sequence of Inhella sp. 1Y17.</title>
        <authorList>
            <person name="Liu Y."/>
        </authorList>
    </citation>
    <scope>NUCLEOTIDE SEQUENCE</scope>
    <source>
        <strain evidence="6">1Y17</strain>
    </source>
</reference>
<evidence type="ECO:0000256" key="4">
    <source>
        <dbReference type="ARBA" id="ARBA00023306"/>
    </source>
</evidence>
<evidence type="ECO:0000256" key="5">
    <source>
        <dbReference type="SAM" id="MobiDB-lite"/>
    </source>
</evidence>
<dbReference type="Proteomes" id="UP000613266">
    <property type="component" value="Unassembled WGS sequence"/>
</dbReference>
<dbReference type="InterPro" id="IPR036388">
    <property type="entry name" value="WH-like_DNA-bd_sf"/>
</dbReference>
<evidence type="ECO:0000256" key="2">
    <source>
        <dbReference type="ARBA" id="ARBA00022618"/>
    </source>
</evidence>
<keyword evidence="7" id="KW-1185">Reference proteome</keyword>
<evidence type="ECO:0000313" key="6">
    <source>
        <dbReference type="EMBL" id="MBH9577624.1"/>
    </source>
</evidence>
<dbReference type="NCBIfam" id="TIGR00281">
    <property type="entry name" value="SMC-Scp complex subunit ScpB"/>
    <property type="match status" value="1"/>
</dbReference>
<accession>A0A931NI09</accession>
<dbReference type="InterPro" id="IPR005234">
    <property type="entry name" value="ScpB_csome_segregation"/>
</dbReference>
<sequence length="247" mass="26648">MQAAEAKSILEAALLCALQPMPLKDMQVLLGDGVDADAVRALLVELQGDWSHRGLELVQLAGGWRFQTRLQLRSHLERLHPEKPQRYSRAAMETLAVIAYRQPVTRGDIEDIRGVVVSSQIVRQLEERGWIESIGHREAPGRPALYATTRQFLEDLGLRSLSDLPTLDAMLATGLTPEQASLLPETEAAGTPADEMSPQAEAADEMGEGPNPATDASANVAAPVPEAPAAAESPEWLPQEDPEASAP</sequence>
<dbReference type="SUPFAM" id="SSF46785">
    <property type="entry name" value="Winged helix' DNA-binding domain"/>
    <property type="match status" value="2"/>
</dbReference>
<keyword evidence="2" id="KW-0132">Cell division</keyword>
<evidence type="ECO:0000256" key="1">
    <source>
        <dbReference type="ARBA" id="ARBA00022490"/>
    </source>
</evidence>
<dbReference type="InterPro" id="IPR036390">
    <property type="entry name" value="WH_DNA-bd_sf"/>
</dbReference>
<feature type="compositionally biased region" description="Low complexity" evidence="5">
    <location>
        <begin position="216"/>
        <end position="235"/>
    </location>
</feature>
<dbReference type="Gene3D" id="1.10.10.10">
    <property type="entry name" value="Winged helix-like DNA-binding domain superfamily/Winged helix DNA-binding domain"/>
    <property type="match status" value="2"/>
</dbReference>
<feature type="region of interest" description="Disordered" evidence="5">
    <location>
        <begin position="178"/>
        <end position="247"/>
    </location>
</feature>
<dbReference type="Pfam" id="PF04079">
    <property type="entry name" value="SMC_ScpB"/>
    <property type="match status" value="1"/>
</dbReference>
<dbReference type="GO" id="GO:0051301">
    <property type="term" value="P:cell division"/>
    <property type="evidence" value="ECO:0007669"/>
    <property type="project" value="UniProtKB-KW"/>
</dbReference>
<keyword evidence="3" id="KW-0159">Chromosome partition</keyword>
<protein>
    <submittedName>
        <fullName evidence="6">SMC-Scp complex subunit ScpB</fullName>
    </submittedName>
</protein>
<comment type="caution">
    <text evidence="6">The sequence shown here is derived from an EMBL/GenBank/DDBJ whole genome shotgun (WGS) entry which is preliminary data.</text>
</comment>
<keyword evidence="1" id="KW-0963">Cytoplasm</keyword>
<dbReference type="GO" id="GO:0051304">
    <property type="term" value="P:chromosome separation"/>
    <property type="evidence" value="ECO:0007669"/>
    <property type="project" value="InterPro"/>
</dbReference>
<organism evidence="6 7">
    <name type="scientific">Inhella proteolytica</name>
    <dbReference type="NCBI Taxonomy" id="2795029"/>
    <lineage>
        <taxon>Bacteria</taxon>
        <taxon>Pseudomonadati</taxon>
        <taxon>Pseudomonadota</taxon>
        <taxon>Betaproteobacteria</taxon>
        <taxon>Burkholderiales</taxon>
        <taxon>Sphaerotilaceae</taxon>
        <taxon>Inhella</taxon>
    </lineage>
</organism>